<name>A0A0P1H7J3_9RHOB</name>
<gene>
    <name evidence="1" type="ORF">PHA8399_01217</name>
</gene>
<dbReference type="EMBL" id="CYSR01000011">
    <property type="protein sequence ID" value="CUH99101.1"/>
    <property type="molecule type" value="Genomic_DNA"/>
</dbReference>
<sequence>MTNPFDNRVPALSGPARDIAPVVPSDTVDLPDVAIALYAETGGAVTLTTVRGQLRTVKVADFSILPVGTVRVHATGTTAAGIHAMVLA</sequence>
<evidence type="ECO:0000313" key="1">
    <source>
        <dbReference type="EMBL" id="CUH99101.1"/>
    </source>
</evidence>
<dbReference type="Proteomes" id="UP000051326">
    <property type="component" value="Unassembled WGS sequence"/>
</dbReference>
<reference evidence="1 2" key="1">
    <citation type="submission" date="2015-09" db="EMBL/GenBank/DDBJ databases">
        <authorList>
            <consortium name="Swine Surveillance"/>
        </authorList>
    </citation>
    <scope>NUCLEOTIDE SEQUENCE [LARGE SCALE GENOMIC DNA]</scope>
    <source>
        <strain evidence="1 2">CECT 8399</strain>
    </source>
</reference>
<dbReference type="AlphaFoldDB" id="A0A0P1H7J3"/>
<proteinExistence type="predicted"/>
<dbReference type="STRING" id="1396826.PHA8399_01217"/>
<dbReference type="RefSeq" id="WP_058285276.1">
    <property type="nucleotide sequence ID" value="NZ_CYSR01000011.1"/>
</dbReference>
<accession>A0A0P1H7J3</accession>
<organism evidence="1 2">
    <name type="scientific">Leisingera aquaemixtae</name>
    <dbReference type="NCBI Taxonomy" id="1396826"/>
    <lineage>
        <taxon>Bacteria</taxon>
        <taxon>Pseudomonadati</taxon>
        <taxon>Pseudomonadota</taxon>
        <taxon>Alphaproteobacteria</taxon>
        <taxon>Rhodobacterales</taxon>
        <taxon>Roseobacteraceae</taxon>
        <taxon>Leisingera</taxon>
    </lineage>
</organism>
<evidence type="ECO:0000313" key="2">
    <source>
        <dbReference type="Proteomes" id="UP000051326"/>
    </source>
</evidence>
<protein>
    <submittedName>
        <fullName evidence="1">Uncharacterized protein</fullName>
    </submittedName>
</protein>